<keyword evidence="11" id="KW-1185">Reference proteome</keyword>
<gene>
    <name evidence="10" type="ORF">DFR64_2596</name>
</gene>
<feature type="domain" description="Type II secretion system protein GspE N-terminal" evidence="8">
    <location>
        <begin position="631"/>
        <end position="707"/>
    </location>
</feature>
<sequence>MTAQSTHPNYQINGAATGAYVSRLVPLKIARDFELVPLTLYDNRLQAACAYPLTRAGIAALQRTLRYPLDMVQASLPDVRTARCYLYEEADESPKAFSMQTALRLLGLLREDQIHEAEKQPTGKADLGQVALEKRWINAEQYAETLGFFVNLPHLRTSSASPLEGMNLFMPFEQAEALGVLPLWWVGSTLYLAVDPERALKIDAGLRDLDFNYRLVTCDPATYAQLRKQIYRPRPIEFEPLNECRTANWLVTEKFLRSDELALAQELHARSGISLAVILREQFDVKAEDWLDAAAEVSGVIPVHARDLPADIETRVSALWNVLPENLLLQFELLPLNREDGTLVLGMAAVNEEALAMARAFSGGRVDARLMEAGLIRRLQKSAQQALRTRAGLGGPQINTVTFGEFLLNTGLLQREQLDEQYEKGISDQDLPAALLEANLLNELDLAEIYSLISGIPFISLEYFQFDERLMKLLPSELALERKLLPLFENQGDLWVAVSDLRSCEALGEAAERSGKRIWPLLVPETALLAALNRFYRFSRSTPQAGIIFKYTDALVSAGLLSQSDALQAAAAVSEQGKALDETLLELNIPADALYPILASVRGVELVDLGLTETLEESYDALGQLRTTRRWQEKLDADAARLLDLNTARRLTAIPIAQAADGLKVAFANPLFEDTQQELTFLLGQNIIPCLASRAEIEDAIQRLLGQMNLGTSLLLAGRITLSQLNNALALARSSNIRLGRALVHRGYISEAELYAFLAHQAHLPLFDLSSAALSEEAARLLDPEEERREGLLPLAVSDDQVYLAMVDPLNESGKGSVERALGKKVTPILVSENDFDLAMERLYQDEYLDKSTSELLKRSPEDSAFRVFSSGQLIVFFTFLAISIIWLAWDYVSYLVITNSLISIIYLLFSGYKAIMITNAISSDLEVDVTDEDVAALKDRDLPIYTILVPVYKEAQVLPKLLKRLGELDYPTAKLDIKILMEAGDQETIDAYYLSEPPDFIHAVVVPDAQPKTKPKACNYGLIHARGEYLVIYDAEDLPELDQLKRVVVAFRKVPADVVCIQAKLNYYNRSQNVLTQWFTSEYSMWFDLLLPGLDDAHAPIPLGGTSNHFKTFSLIEVGAWDPYNVTEDADLGIRLYKRGYRTRIVDSTTYEEANSRVGNWIRQRSRWIKGYIQTWLVHMRHPFRLLRDIGPRAFFSFQLLIGGTFFSLLVNPIYWLMTSAWYFFHWDLIQLLFPGVIFFIGAICLYIGNFVFTYVNIAGAMRRKYYDMVRVTLFSPAYWALMSVGAWKGFIQLLTKPHFWEKTIHGLNVEENKEQSES</sequence>
<dbReference type="GO" id="GO:0016020">
    <property type="term" value="C:membrane"/>
    <property type="evidence" value="ECO:0007669"/>
    <property type="project" value="UniProtKB-SubCell"/>
</dbReference>
<organism evidence="10 11">
    <name type="scientific">Pelolinea submarina</name>
    <dbReference type="NCBI Taxonomy" id="913107"/>
    <lineage>
        <taxon>Bacteria</taxon>
        <taxon>Bacillati</taxon>
        <taxon>Chloroflexota</taxon>
        <taxon>Anaerolineae</taxon>
        <taxon>Anaerolineales</taxon>
        <taxon>Anaerolineaceae</taxon>
        <taxon>Pelolinea</taxon>
    </lineage>
</organism>
<keyword evidence="3 10" id="KW-0808">Transferase</keyword>
<evidence type="ECO:0000313" key="10">
    <source>
        <dbReference type="EMBL" id="REG06164.1"/>
    </source>
</evidence>
<dbReference type="OrthoDB" id="9768769at2"/>
<dbReference type="Pfam" id="PF13632">
    <property type="entry name" value="Glyco_trans_2_3"/>
    <property type="match status" value="1"/>
</dbReference>
<feature type="transmembrane region" description="Helical" evidence="7">
    <location>
        <begin position="892"/>
        <end position="910"/>
    </location>
</feature>
<dbReference type="InterPro" id="IPR029044">
    <property type="entry name" value="Nucleotide-diphossugar_trans"/>
</dbReference>
<feature type="transmembrane region" description="Helical" evidence="7">
    <location>
        <begin position="1238"/>
        <end position="1259"/>
    </location>
</feature>
<keyword evidence="2" id="KW-0328">Glycosyltransferase</keyword>
<evidence type="ECO:0000256" key="2">
    <source>
        <dbReference type="ARBA" id="ARBA00022676"/>
    </source>
</evidence>
<keyword evidence="6 7" id="KW-0472">Membrane</keyword>
<dbReference type="CDD" id="cd06427">
    <property type="entry name" value="CESA_like_2"/>
    <property type="match status" value="1"/>
</dbReference>
<keyword evidence="4 7" id="KW-0812">Transmembrane</keyword>
<reference evidence="10 11" key="1">
    <citation type="submission" date="2018-08" db="EMBL/GenBank/DDBJ databases">
        <title>Genomic Encyclopedia of Type Strains, Phase IV (KMG-IV): sequencing the most valuable type-strain genomes for metagenomic binning, comparative biology and taxonomic classification.</title>
        <authorList>
            <person name="Goeker M."/>
        </authorList>
    </citation>
    <scope>NUCLEOTIDE SEQUENCE [LARGE SCALE GENOMIC DNA]</scope>
    <source>
        <strain evidence="10 11">DSM 23923</strain>
    </source>
</reference>
<evidence type="ECO:0000256" key="6">
    <source>
        <dbReference type="ARBA" id="ARBA00023136"/>
    </source>
</evidence>
<evidence type="ECO:0000256" key="4">
    <source>
        <dbReference type="ARBA" id="ARBA00022692"/>
    </source>
</evidence>
<accession>A0A347ZQC5</accession>
<feature type="domain" description="Type II secretion system protein GspE N-terminal" evidence="8">
    <location>
        <begin position="22"/>
        <end position="91"/>
    </location>
</feature>
<dbReference type="RefSeq" id="WP_116225864.1">
    <property type="nucleotide sequence ID" value="NZ_AP018437.1"/>
</dbReference>
<dbReference type="Gene3D" id="3.30.300.160">
    <property type="entry name" value="Type II secretion system, protein E, N-terminal domain"/>
    <property type="match status" value="4"/>
</dbReference>
<dbReference type="Proteomes" id="UP000256388">
    <property type="component" value="Unassembled WGS sequence"/>
</dbReference>
<evidence type="ECO:0000313" key="11">
    <source>
        <dbReference type="Proteomes" id="UP000256388"/>
    </source>
</evidence>
<dbReference type="InterPro" id="IPR001173">
    <property type="entry name" value="Glyco_trans_2-like"/>
</dbReference>
<proteinExistence type="predicted"/>
<dbReference type="EMBL" id="QUMS01000004">
    <property type="protein sequence ID" value="REG06164.1"/>
    <property type="molecule type" value="Genomic_DNA"/>
</dbReference>
<dbReference type="PANTHER" id="PTHR43867:SF2">
    <property type="entry name" value="CELLULOSE SYNTHASE CATALYTIC SUBUNIT A [UDP-FORMING]"/>
    <property type="match status" value="1"/>
</dbReference>
<evidence type="ECO:0000259" key="9">
    <source>
        <dbReference type="Pfam" id="PF13632"/>
    </source>
</evidence>
<dbReference type="InterPro" id="IPR007831">
    <property type="entry name" value="T2SS_GspE_N"/>
</dbReference>
<keyword evidence="5 7" id="KW-1133">Transmembrane helix</keyword>
<protein>
    <submittedName>
        <fullName evidence="10">Cellulose synthase/poly-beta-1,6-N-acetylglucosamine synthase-like glycosyltransferase</fullName>
    </submittedName>
</protein>
<feature type="domain" description="Type II secretion system protein GspE N-terminal" evidence="8">
    <location>
        <begin position="764"/>
        <end position="847"/>
    </location>
</feature>
<dbReference type="GO" id="GO:0016757">
    <property type="term" value="F:glycosyltransferase activity"/>
    <property type="evidence" value="ECO:0007669"/>
    <property type="project" value="UniProtKB-KW"/>
</dbReference>
<feature type="domain" description="Glycosyltransferase 2-like" evidence="9">
    <location>
        <begin position="1031"/>
        <end position="1228"/>
    </location>
</feature>
<dbReference type="Gene3D" id="3.90.550.10">
    <property type="entry name" value="Spore Coat Polysaccharide Biosynthesis Protein SpsA, Chain A"/>
    <property type="match status" value="1"/>
</dbReference>
<feature type="transmembrane region" description="Helical" evidence="7">
    <location>
        <begin position="1271"/>
        <end position="1292"/>
    </location>
</feature>
<dbReference type="InterPro" id="IPR037257">
    <property type="entry name" value="T2SS_E_N_sf"/>
</dbReference>
<feature type="domain" description="Type II secretion system protein GspE N-terminal" evidence="8">
    <location>
        <begin position="455"/>
        <end position="540"/>
    </location>
</feature>
<name>A0A347ZQC5_9CHLR</name>
<dbReference type="InterPro" id="IPR050321">
    <property type="entry name" value="Glycosyltr_2/OpgH_subfam"/>
</dbReference>
<feature type="transmembrane region" description="Helical" evidence="7">
    <location>
        <begin position="1195"/>
        <end position="1218"/>
    </location>
</feature>
<feature type="domain" description="Type II secretion system protein GspE N-terminal" evidence="8">
    <location>
        <begin position="316"/>
        <end position="386"/>
    </location>
</feature>
<dbReference type="SUPFAM" id="SSF160246">
    <property type="entry name" value="EspE N-terminal domain-like"/>
    <property type="match status" value="6"/>
</dbReference>
<evidence type="ECO:0000259" key="8">
    <source>
        <dbReference type="Pfam" id="PF05157"/>
    </source>
</evidence>
<evidence type="ECO:0000256" key="1">
    <source>
        <dbReference type="ARBA" id="ARBA00004141"/>
    </source>
</evidence>
<evidence type="ECO:0000256" key="3">
    <source>
        <dbReference type="ARBA" id="ARBA00022679"/>
    </source>
</evidence>
<comment type="caution">
    <text evidence="10">The sequence shown here is derived from an EMBL/GenBank/DDBJ whole genome shotgun (WGS) entry which is preliminary data.</text>
</comment>
<dbReference type="Pfam" id="PF05157">
    <property type="entry name" value="MshEN"/>
    <property type="match status" value="5"/>
</dbReference>
<comment type="subcellular location">
    <subcellularLocation>
        <location evidence="1">Membrane</location>
        <topology evidence="1">Multi-pass membrane protein</topology>
    </subcellularLocation>
</comment>
<evidence type="ECO:0000256" key="7">
    <source>
        <dbReference type="SAM" id="Phobius"/>
    </source>
</evidence>
<dbReference type="PANTHER" id="PTHR43867">
    <property type="entry name" value="CELLULOSE SYNTHASE CATALYTIC SUBUNIT A [UDP-FORMING]"/>
    <property type="match status" value="1"/>
</dbReference>
<evidence type="ECO:0000256" key="5">
    <source>
        <dbReference type="ARBA" id="ARBA00022989"/>
    </source>
</evidence>
<dbReference type="SUPFAM" id="SSF53448">
    <property type="entry name" value="Nucleotide-diphospho-sugar transferases"/>
    <property type="match status" value="1"/>
</dbReference>